<dbReference type="EMBL" id="JYNX01000061">
    <property type="protein sequence ID" value="KMO72955.1"/>
    <property type="molecule type" value="Genomic_DNA"/>
</dbReference>
<evidence type="ECO:0000256" key="2">
    <source>
        <dbReference type="PROSITE-ProRule" id="PRU00335"/>
    </source>
</evidence>
<evidence type="ECO:0000259" key="3">
    <source>
        <dbReference type="PROSITE" id="PS50977"/>
    </source>
</evidence>
<dbReference type="Proteomes" id="UP000036176">
    <property type="component" value="Unassembled WGS sequence"/>
</dbReference>
<evidence type="ECO:0000313" key="4">
    <source>
        <dbReference type="EMBL" id="KMO72955.1"/>
    </source>
</evidence>
<dbReference type="GO" id="GO:0003677">
    <property type="term" value="F:DNA binding"/>
    <property type="evidence" value="ECO:0007669"/>
    <property type="project" value="UniProtKB-UniRule"/>
</dbReference>
<keyword evidence="5" id="KW-1185">Reference proteome</keyword>
<dbReference type="InterPro" id="IPR036271">
    <property type="entry name" value="Tet_transcr_reg_TetR-rel_C_sf"/>
</dbReference>
<gene>
    <name evidence="4" type="ORF">MCHUDSM44219_04671</name>
</gene>
<reference evidence="4 5" key="1">
    <citation type="journal article" date="2015" name="Genome Biol. Evol.">
        <title>Characterization of Three Mycobacterium spp. with Potential Use in Bioremediation by Genome Sequencing and Comparative Genomics.</title>
        <authorList>
            <person name="Das S."/>
            <person name="Pettersson B.M."/>
            <person name="Behra P.R."/>
            <person name="Ramesh M."/>
            <person name="Dasgupta S."/>
            <person name="Bhattacharya A."/>
            <person name="Kirsebom L.A."/>
        </authorList>
    </citation>
    <scope>NUCLEOTIDE SEQUENCE [LARGE SCALE GENOMIC DNA]</scope>
    <source>
        <strain evidence="4 5">DSM 44219</strain>
    </source>
</reference>
<feature type="domain" description="HTH tetR-type" evidence="3">
    <location>
        <begin position="16"/>
        <end position="76"/>
    </location>
</feature>
<dbReference type="InterPro" id="IPR009057">
    <property type="entry name" value="Homeodomain-like_sf"/>
</dbReference>
<keyword evidence="1 2" id="KW-0238">DNA-binding</keyword>
<dbReference type="SUPFAM" id="SSF46689">
    <property type="entry name" value="Homeodomain-like"/>
    <property type="match status" value="1"/>
</dbReference>
<dbReference type="SUPFAM" id="SSF48498">
    <property type="entry name" value="Tetracyclin repressor-like, C-terminal domain"/>
    <property type="match status" value="1"/>
</dbReference>
<proteinExistence type="predicted"/>
<sequence length="197" mass="21066">MVPSTQDRDGEDARVARTRADVSRAALDVLRTAGFDEVTHARVAESAGYSKTTLYAHWPTRLDLVRLALDALGELPHHPVSGDLRADLIGELTVFRRSVTELRLDRLVFGLAQSATTAAAARLRDRVNAEGQRPLRELLGQRFSGARLEAALSMLTGVVTCPSLMFGALPADAVVEAAVDIVLAAGRDSSAGGLPQR</sequence>
<dbReference type="OrthoDB" id="9796019at2"/>
<comment type="caution">
    <text evidence="4">The sequence shown here is derived from an EMBL/GenBank/DDBJ whole genome shotgun (WGS) entry which is preliminary data.</text>
</comment>
<dbReference type="Pfam" id="PF00440">
    <property type="entry name" value="TetR_N"/>
    <property type="match status" value="1"/>
</dbReference>
<dbReference type="PATRIC" id="fig|1800.3.peg.4696"/>
<dbReference type="InterPro" id="IPR001647">
    <property type="entry name" value="HTH_TetR"/>
</dbReference>
<feature type="DNA-binding region" description="H-T-H motif" evidence="2">
    <location>
        <begin position="39"/>
        <end position="58"/>
    </location>
</feature>
<protein>
    <submittedName>
        <fullName evidence="4">Bacterial regulatory protein, tetR family</fullName>
    </submittedName>
</protein>
<accession>A0A0J6VPF5</accession>
<name>A0A0J6VPF5_MYCCU</name>
<dbReference type="AlphaFoldDB" id="A0A0J6VPF5"/>
<dbReference type="Gene3D" id="1.10.357.10">
    <property type="entry name" value="Tetracycline Repressor, domain 2"/>
    <property type="match status" value="1"/>
</dbReference>
<dbReference type="PROSITE" id="PS50977">
    <property type="entry name" value="HTH_TETR_2"/>
    <property type="match status" value="1"/>
</dbReference>
<evidence type="ECO:0000313" key="5">
    <source>
        <dbReference type="Proteomes" id="UP000036176"/>
    </source>
</evidence>
<evidence type="ECO:0000256" key="1">
    <source>
        <dbReference type="ARBA" id="ARBA00023125"/>
    </source>
</evidence>
<organism evidence="4 5">
    <name type="scientific">Mycolicibacterium chubuense</name>
    <name type="common">Mycobacterium chubuense</name>
    <dbReference type="NCBI Taxonomy" id="1800"/>
    <lineage>
        <taxon>Bacteria</taxon>
        <taxon>Bacillati</taxon>
        <taxon>Actinomycetota</taxon>
        <taxon>Actinomycetes</taxon>
        <taxon>Mycobacteriales</taxon>
        <taxon>Mycobacteriaceae</taxon>
        <taxon>Mycolicibacterium</taxon>
    </lineage>
</organism>